<sequence length="435" mass="49248">MDTNAILNLIHVAQDQLWVDKVNEAHITGRLCQWVSTFHPNKLPCVLDGTFHHGAFNAGMKMVFSDSTAWMVRFPRCGMVCEDYTDEKVAMEVSALNLIRSTTTIPTPTVRAWGPAASNTLGLGPFIMMDFINGVSLSSLLQDPNAEPSRVIREDISDSDIEVIYRQLANFLLQLFKLDFDQIGSLPSPQTEYPSPTPPRPLTFKARTILQDGGVDTFGLEAARSSTKLIGFYDAQNKYVAFKVLESLIPEFVNAKYDRCKFKLICDDLGLANVIVRGTEDLTIVGLVDLEWSYIGPAQLFGSAPWWLLQDRPVNSTWDCVGEELPKIGSRYFRYLEIYIRILEEEESKMQGHEERELSSLVKWSQASGAMWLHMLLSSGFNDEQSFPFTQLREHMGATEWAKRGVEFDNPKELEEFAAQKVREMDMYEEALGEI</sequence>
<proteinExistence type="predicted"/>
<gene>
    <name evidence="1" type="ORF">PSALAMII_LOCUS6026</name>
</gene>
<comment type="caution">
    <text evidence="1">The sequence shown here is derived from an EMBL/GenBank/DDBJ whole genome shotgun (WGS) entry which is preliminary data.</text>
</comment>
<evidence type="ECO:0000313" key="2">
    <source>
        <dbReference type="Proteomes" id="UP001152646"/>
    </source>
</evidence>
<dbReference type="InterPro" id="IPR051678">
    <property type="entry name" value="AGP_Transferase"/>
</dbReference>
<evidence type="ECO:0008006" key="3">
    <source>
        <dbReference type="Google" id="ProtNLM"/>
    </source>
</evidence>
<protein>
    <recommendedName>
        <fullName evidence="3">Aminoglycoside phosphotransferase domain-containing protein</fullName>
    </recommendedName>
</protein>
<dbReference type="PANTHER" id="PTHR21310:SF37">
    <property type="entry name" value="AMINOGLYCOSIDE PHOSPHOTRANSFERASE DOMAIN-CONTAINING PROTEIN"/>
    <property type="match status" value="1"/>
</dbReference>
<dbReference type="EMBL" id="CAJVPA010000186">
    <property type="protein sequence ID" value="CAG8381080.1"/>
    <property type="molecule type" value="Genomic_DNA"/>
</dbReference>
<evidence type="ECO:0000313" key="1">
    <source>
        <dbReference type="EMBL" id="CAG8381080.1"/>
    </source>
</evidence>
<dbReference type="InterPro" id="IPR011009">
    <property type="entry name" value="Kinase-like_dom_sf"/>
</dbReference>
<reference evidence="1" key="1">
    <citation type="submission" date="2021-07" db="EMBL/GenBank/DDBJ databases">
        <authorList>
            <person name="Branca A.L. A."/>
        </authorList>
    </citation>
    <scope>NUCLEOTIDE SEQUENCE</scope>
</reference>
<dbReference type="Proteomes" id="UP001152646">
    <property type="component" value="Unassembled WGS sequence"/>
</dbReference>
<dbReference type="AlphaFoldDB" id="A0A9W4J866"/>
<name>A0A9W4J866_9EURO</name>
<dbReference type="PANTHER" id="PTHR21310">
    <property type="entry name" value="AMINOGLYCOSIDE PHOSPHOTRANSFERASE-RELATED-RELATED"/>
    <property type="match status" value="1"/>
</dbReference>
<organism evidence="1 2">
    <name type="scientific">Penicillium salamii</name>
    <dbReference type="NCBI Taxonomy" id="1612424"/>
    <lineage>
        <taxon>Eukaryota</taxon>
        <taxon>Fungi</taxon>
        <taxon>Dikarya</taxon>
        <taxon>Ascomycota</taxon>
        <taxon>Pezizomycotina</taxon>
        <taxon>Eurotiomycetes</taxon>
        <taxon>Eurotiomycetidae</taxon>
        <taxon>Eurotiales</taxon>
        <taxon>Aspergillaceae</taxon>
        <taxon>Penicillium</taxon>
    </lineage>
</organism>
<dbReference type="SUPFAM" id="SSF56112">
    <property type="entry name" value="Protein kinase-like (PK-like)"/>
    <property type="match status" value="1"/>
</dbReference>
<accession>A0A9W4J866</accession>
<dbReference type="OrthoDB" id="5412996at2759"/>